<feature type="compositionally biased region" description="Polar residues" evidence="4">
    <location>
        <begin position="552"/>
        <end position="613"/>
    </location>
</feature>
<feature type="compositionally biased region" description="Acidic residues" evidence="4">
    <location>
        <begin position="1075"/>
        <end position="1099"/>
    </location>
</feature>
<sequence>TRSMSRKGDGKSGDSINSSKNSSIQSKEISPKSKSNDNTENIVEKIKPSTPASRKKSVSYSANKTGSNRATDSPGPLTRGKRKSLSVRSSVRNISDYFEKEQPKDCDEINKTTDKKVDVEKSGIDKKTTVLSDNKKHVTDSSDLTKKTLSCKDICVVLRRASEKMLAEYNSLEDNKDDSKKLTNKDKNCTHNTSKESLENMADNITRSDDNHDTAKKSSNDLKSSNKDISENNDPISSLKKKNSPNNSINSEDLNSLSNSHSNLSEKKEKGNEKVVGFEMKKTDENIESIDNFKEKCSTFSPKQLDDEKSKINEQIESSIKKTDIEKPTTPIKCPTVKKKLESPEKLSPATYTGETSIKTVEKWPLVHRVEKVEILNPVIKIESLTRNTIGDEKEEHDSKGKFCGDSDNIISPQEFLKDVFNKTESNLLENKKTDLPDGDKNENRLSAVKEKKRDESKVVENVEETTKSKSSSINIESEEYDTKNRTENTVVVVEHEKPITGSESATNIFEDKTGKLEKKSLVMKPDIINKEKEKQLQESGAEKKDDDTVPNEGSSSRTHAETQALSKNESKSIEANVSESVVSQNKPTSKSNANTSDNSQQLVVTSITTDSVPKTKRLSSPGKDVAAVELSPQKKHLEELKEIGETVIEADNISSISDKKNPKTPSKQSTAGHTNESSSVEENKVVSDTSANDFESHERMSENESEKVKSESSIRSPNTSIRIIDLQEDSRMSGVEEIPDVVIREQSVVDNKDKDFSTESNCEIVSTGASGNEHSEVIDVIDDISINVNKSRTSGKRSFDDENDIAGKEQSLRSASKKKKVKCTEREYDEKNTSGEDNEVESSNIGDENIISGKDENDEEEAKSEQDKDRGGSLDIDDKVDPPTKASLVKPAEEGVEEIVDNDVDVKSSESGDENIDSKKDEDEPEKDEVEKDGESKGAEGENIALGKAVLDAEAEEGDGVCECSDSDSESKDIGSQKNFLDEAEGENIENVMVDESSDSDSSNIVSAKVFLDDEADEGEEEIIDEVMVEDSVESDGSDIVSGNNFLEDEGKEDEDDESDSVDDREILSGKDFLDEEAEEGDEEIGDDTDDESDDTDDIISGKYFLEDESDEDEEKNDSEEISEEYSKTIVKNTVSELNILKDKARKTKEEVKIEKKKVKNIAENGNGNEEVLSNNSGETVSNDEMISLDKSEKSERITVLKTKISRSDETKSSHPNDKGSWIVSSIKESSRIKTFNNKMCTNNVKFVTTGIDNNKISFGETNLSLNNNLNWIISTVKEDKDISNSKKKPKKLNQLKRRLENITRKESSSVSSSILPSTKDELVVQENPDLYDSLLLKRKRSKKKSKENTVKEDNIEELLECFGSSATVEDLQSTKSLSIPSTSGKTKGSIKKTLALKHSKDEDNVPKMHNLDEQNEKMRIPMKRFSDAIEIYKKKLKVTHNTDKMDKNSLRNTNETSAGVEIKKYPFRITVGNVPESVSPNELKSTFSQVGFNDIVTVSPIMDSGEMKFAVVTFSSRNSQQRALEYYGQLFLKGNPLFPIQFHQDDHVVSEERDTHKSNQNPTPEPQKYRKAQTKYNKVSKNDNHSKDKSILTTDMLGVSQNRNLEQLTNHLSKQKSKQKSIIAINSKSNMNKTDDVNELSQKQTELKNNVVHLSKSEENAAATRKISGNTDLTIKMGGSQCNSVNIKCLGNTRPTIKEVKEAFSVVGVSDINCINQMSKKVTSVEVASKESVEKLLSYSGKIVINGMPVLIKKKNALQSSLDLPSTSTANLESKKS</sequence>
<feature type="compositionally biased region" description="Basic and acidic residues" evidence="4">
    <location>
        <begin position="864"/>
        <end position="883"/>
    </location>
</feature>
<keyword evidence="3" id="KW-0175">Coiled coil</keyword>
<feature type="compositionally biased region" description="Basic and acidic residues" evidence="4">
    <location>
        <begin position="636"/>
        <end position="645"/>
    </location>
</feature>
<feature type="region of interest" description="Disordered" evidence="4">
    <location>
        <begin position="791"/>
        <end position="987"/>
    </location>
</feature>
<reference evidence="6" key="1">
    <citation type="journal article" date="2018" name="J. Proteomics">
        <title>Exploring the molecular complexity of Triatoma dimidiata sialome.</title>
        <authorList>
            <person name="Santiago P.B."/>
            <person name="de Araujo C.N."/>
            <person name="Charneau S."/>
            <person name="Bastos I.M.D."/>
            <person name="Assumpcao T.C.F."/>
            <person name="Queiroz R.M.L."/>
            <person name="Praca Y.R."/>
            <person name="Cordeiro T.M."/>
            <person name="Garcia C.H.S."/>
            <person name="da Silva I.G."/>
            <person name="Raiol T."/>
            <person name="Motta F.N."/>
            <person name="de Araujo Oliveira J.V."/>
            <person name="de Sousa M.V."/>
            <person name="Ribeiro J.M.C."/>
            <person name="de Santana J.M."/>
        </authorList>
    </citation>
    <scope>NUCLEOTIDE SEQUENCE</scope>
    <source>
        <strain evidence="6">Santander</strain>
        <tissue evidence="6">Salivary glands</tissue>
    </source>
</reference>
<feature type="compositionally biased region" description="Acidic residues" evidence="4">
    <location>
        <begin position="895"/>
        <end position="904"/>
    </location>
</feature>
<evidence type="ECO:0000259" key="5">
    <source>
        <dbReference type="PROSITE" id="PS50102"/>
    </source>
</evidence>
<feature type="compositionally biased region" description="Acidic residues" evidence="4">
    <location>
        <begin position="954"/>
        <end position="969"/>
    </location>
</feature>
<dbReference type="CDD" id="cd00590">
    <property type="entry name" value="RRM_SF"/>
    <property type="match status" value="1"/>
</dbReference>
<feature type="compositionally biased region" description="Basic and acidic residues" evidence="4">
    <location>
        <begin position="905"/>
        <end position="923"/>
    </location>
</feature>
<organism evidence="6">
    <name type="scientific">Triatoma dimidiata</name>
    <name type="common">Kissing bug</name>
    <name type="synonym">Meccus dimidiatus</name>
    <dbReference type="NCBI Taxonomy" id="72491"/>
    <lineage>
        <taxon>Eukaryota</taxon>
        <taxon>Metazoa</taxon>
        <taxon>Ecdysozoa</taxon>
        <taxon>Arthropoda</taxon>
        <taxon>Hexapoda</taxon>
        <taxon>Insecta</taxon>
        <taxon>Pterygota</taxon>
        <taxon>Neoptera</taxon>
        <taxon>Paraneoptera</taxon>
        <taxon>Hemiptera</taxon>
        <taxon>Heteroptera</taxon>
        <taxon>Panheteroptera</taxon>
        <taxon>Cimicomorpha</taxon>
        <taxon>Reduviidae</taxon>
        <taxon>Triatominae</taxon>
        <taxon>Triatoma</taxon>
    </lineage>
</organism>
<evidence type="ECO:0000256" key="4">
    <source>
        <dbReference type="SAM" id="MobiDB-lite"/>
    </source>
</evidence>
<feature type="region of interest" description="Disordered" evidence="4">
    <location>
        <begin position="428"/>
        <end position="728"/>
    </location>
</feature>
<feature type="compositionally biased region" description="Basic and acidic residues" evidence="4">
    <location>
        <begin position="695"/>
        <end position="713"/>
    </location>
</feature>
<evidence type="ECO:0000256" key="3">
    <source>
        <dbReference type="SAM" id="Coils"/>
    </source>
</evidence>
<feature type="compositionally biased region" description="Basic and acidic residues" evidence="4">
    <location>
        <begin position="1"/>
        <end position="12"/>
    </location>
</feature>
<proteinExistence type="predicted"/>
<dbReference type="InterPro" id="IPR035979">
    <property type="entry name" value="RBD_domain_sf"/>
</dbReference>
<keyword evidence="1 2" id="KW-0694">RNA-binding</keyword>
<dbReference type="GO" id="GO:0003723">
    <property type="term" value="F:RNA binding"/>
    <property type="evidence" value="ECO:0007669"/>
    <property type="project" value="UniProtKB-UniRule"/>
</dbReference>
<feature type="compositionally biased region" description="Acidic residues" evidence="4">
    <location>
        <begin position="1108"/>
        <end position="1125"/>
    </location>
</feature>
<feature type="compositionally biased region" description="Basic and acidic residues" evidence="4">
    <location>
        <begin position="823"/>
        <end position="835"/>
    </location>
</feature>
<feature type="non-terminal residue" evidence="6">
    <location>
        <position position="1"/>
    </location>
</feature>
<feature type="compositionally biased region" description="Basic and acidic residues" evidence="4">
    <location>
        <begin position="264"/>
        <end position="273"/>
    </location>
</feature>
<feature type="coiled-coil region" evidence="3">
    <location>
        <begin position="1132"/>
        <end position="1166"/>
    </location>
</feature>
<dbReference type="Pfam" id="PF00076">
    <property type="entry name" value="RRM_1"/>
    <property type="match status" value="1"/>
</dbReference>
<feature type="compositionally biased region" description="Basic and acidic residues" evidence="4">
    <location>
        <begin position="206"/>
        <end position="230"/>
    </location>
</feature>
<dbReference type="Gene3D" id="3.30.70.330">
    <property type="match status" value="1"/>
</dbReference>
<dbReference type="PROSITE" id="PS50102">
    <property type="entry name" value="RRM"/>
    <property type="match status" value="1"/>
</dbReference>
<evidence type="ECO:0000313" key="6">
    <source>
        <dbReference type="EMBL" id="JAP02891.1"/>
    </source>
</evidence>
<feature type="region of interest" description="Disordered" evidence="4">
    <location>
        <begin position="1551"/>
        <end position="1590"/>
    </location>
</feature>
<feature type="compositionally biased region" description="Low complexity" evidence="4">
    <location>
        <begin position="13"/>
        <end position="28"/>
    </location>
</feature>
<feature type="compositionally biased region" description="Basic and acidic residues" evidence="4">
    <location>
        <begin position="29"/>
        <end position="47"/>
    </location>
</feature>
<accession>A0A0V0G4C8</accession>
<feature type="domain" description="RRM" evidence="5">
    <location>
        <begin position="1469"/>
        <end position="1539"/>
    </location>
</feature>
<feature type="compositionally biased region" description="Low complexity" evidence="4">
    <location>
        <begin position="244"/>
        <end position="263"/>
    </location>
</feature>
<feature type="compositionally biased region" description="Acidic residues" evidence="4">
    <location>
        <begin position="1048"/>
        <end position="1062"/>
    </location>
</feature>
<feature type="region of interest" description="Disordered" evidence="4">
    <location>
        <begin position="317"/>
        <end position="354"/>
    </location>
</feature>
<evidence type="ECO:0000256" key="2">
    <source>
        <dbReference type="PROSITE-ProRule" id="PRU00176"/>
    </source>
</evidence>
<feature type="region of interest" description="Disordered" evidence="4">
    <location>
        <begin position="1"/>
        <end position="88"/>
    </location>
</feature>
<feature type="compositionally biased region" description="Basic and acidic residues" evidence="4">
    <location>
        <begin position="528"/>
        <end position="548"/>
    </location>
</feature>
<feature type="compositionally biased region" description="Basic and acidic residues" evidence="4">
    <location>
        <begin position="510"/>
        <end position="521"/>
    </location>
</feature>
<feature type="region of interest" description="Disordered" evidence="4">
    <location>
        <begin position="167"/>
        <end position="279"/>
    </location>
</feature>
<feature type="compositionally biased region" description="Basic and acidic residues" evidence="4">
    <location>
        <begin position="798"/>
        <end position="812"/>
    </location>
</feature>
<feature type="compositionally biased region" description="Basic and acidic residues" evidence="4">
    <location>
        <begin position="430"/>
        <end position="468"/>
    </location>
</feature>
<feature type="compositionally biased region" description="Basic and acidic residues" evidence="4">
    <location>
        <begin position="930"/>
        <end position="941"/>
    </location>
</feature>
<dbReference type="InterPro" id="IPR012677">
    <property type="entry name" value="Nucleotide-bd_a/b_plait_sf"/>
</dbReference>
<feature type="compositionally biased region" description="Polar residues" evidence="4">
    <location>
        <begin position="58"/>
        <end position="71"/>
    </location>
</feature>
<dbReference type="SUPFAM" id="SSF54928">
    <property type="entry name" value="RNA-binding domain, RBD"/>
    <property type="match status" value="1"/>
</dbReference>
<feature type="compositionally biased region" description="Polar residues" evidence="4">
    <location>
        <begin position="664"/>
        <end position="675"/>
    </location>
</feature>
<feature type="region of interest" description="Disordered" evidence="4">
    <location>
        <begin position="1028"/>
        <end position="1126"/>
    </location>
</feature>
<name>A0A0V0G4C8_TRIDM</name>
<dbReference type="SMART" id="SM00360">
    <property type="entry name" value="RRM"/>
    <property type="match status" value="2"/>
</dbReference>
<protein>
    <submittedName>
        <fullName evidence="6">Putative stretchin-mlck isoform s</fullName>
    </submittedName>
</protein>
<feature type="compositionally biased region" description="Basic and acidic residues" evidence="4">
    <location>
        <begin position="1063"/>
        <end position="1074"/>
    </location>
</feature>
<feature type="compositionally biased region" description="Basic and acidic residues" evidence="4">
    <location>
        <begin position="173"/>
        <end position="198"/>
    </location>
</feature>
<evidence type="ECO:0000256" key="1">
    <source>
        <dbReference type="ARBA" id="ARBA00022884"/>
    </source>
</evidence>
<feature type="compositionally biased region" description="Basic and acidic residues" evidence="4">
    <location>
        <begin position="317"/>
        <end position="327"/>
    </location>
</feature>
<dbReference type="EMBL" id="GECL01003233">
    <property type="protein sequence ID" value="JAP02891.1"/>
    <property type="molecule type" value="Transcribed_RNA"/>
</dbReference>
<feature type="compositionally biased region" description="Acidic residues" evidence="4">
    <location>
        <begin position="1028"/>
        <end position="1038"/>
    </location>
</feature>
<dbReference type="InterPro" id="IPR000504">
    <property type="entry name" value="RRM_dom"/>
</dbReference>